<dbReference type="PANTHER" id="PTHR33977:SF1">
    <property type="entry name" value="ZINC ION BINDING PROTEIN"/>
    <property type="match status" value="1"/>
</dbReference>
<feature type="domain" description="SWIM-type" evidence="3">
    <location>
        <begin position="567"/>
        <end position="602"/>
    </location>
</feature>
<keyword evidence="1" id="KW-0479">Metal-binding</keyword>
<evidence type="ECO:0000259" key="3">
    <source>
        <dbReference type="PROSITE" id="PS50966"/>
    </source>
</evidence>
<protein>
    <recommendedName>
        <fullName evidence="3">SWIM-type domain-containing protein</fullName>
    </recommendedName>
</protein>
<dbReference type="GO" id="GO:0008270">
    <property type="term" value="F:zinc ion binding"/>
    <property type="evidence" value="ECO:0007669"/>
    <property type="project" value="UniProtKB-KW"/>
</dbReference>
<dbReference type="EMBL" id="LT553140">
    <property type="protein sequence ID" value="SAM00086.1"/>
    <property type="molecule type" value="Genomic_DNA"/>
</dbReference>
<keyword evidence="1" id="KW-0863">Zinc-finger</keyword>
<evidence type="ECO:0000256" key="2">
    <source>
        <dbReference type="SAM" id="MobiDB-lite"/>
    </source>
</evidence>
<dbReference type="InterPro" id="IPR007527">
    <property type="entry name" value="Znf_SWIM"/>
</dbReference>
<feature type="compositionally biased region" description="Acidic residues" evidence="2">
    <location>
        <begin position="637"/>
        <end position="651"/>
    </location>
</feature>
<proteinExistence type="predicted"/>
<dbReference type="Proteomes" id="UP000078561">
    <property type="component" value="Unassembled WGS sequence"/>
</dbReference>
<feature type="region of interest" description="Disordered" evidence="2">
    <location>
        <begin position="620"/>
        <end position="655"/>
    </location>
</feature>
<gene>
    <name evidence="4" type="primary">ABSGL_05761.1 scaffold 7482</name>
</gene>
<name>A0A168N9D7_ABSGL</name>
<dbReference type="Pfam" id="PF10551">
    <property type="entry name" value="MULE"/>
    <property type="match status" value="1"/>
</dbReference>
<keyword evidence="5" id="KW-1185">Reference proteome</keyword>
<accession>A0A168N9D7</accession>
<dbReference type="PROSITE" id="PS50966">
    <property type="entry name" value="ZF_SWIM"/>
    <property type="match status" value="1"/>
</dbReference>
<dbReference type="PANTHER" id="PTHR33977">
    <property type="entry name" value="ZINC ION BINDING PROTEIN"/>
    <property type="match status" value="1"/>
</dbReference>
<dbReference type="InParanoid" id="A0A168N9D7"/>
<keyword evidence="1" id="KW-0862">Zinc</keyword>
<dbReference type="OMA" id="GHCTNTH"/>
<evidence type="ECO:0000256" key="1">
    <source>
        <dbReference type="PROSITE-ProRule" id="PRU00325"/>
    </source>
</evidence>
<dbReference type="InterPro" id="IPR018289">
    <property type="entry name" value="MULE_transposase_dom"/>
</dbReference>
<organism evidence="4">
    <name type="scientific">Absidia glauca</name>
    <name type="common">Pin mould</name>
    <dbReference type="NCBI Taxonomy" id="4829"/>
    <lineage>
        <taxon>Eukaryota</taxon>
        <taxon>Fungi</taxon>
        <taxon>Fungi incertae sedis</taxon>
        <taxon>Mucoromycota</taxon>
        <taxon>Mucoromycotina</taxon>
        <taxon>Mucoromycetes</taxon>
        <taxon>Mucorales</taxon>
        <taxon>Cunninghamellaceae</taxon>
        <taxon>Absidia</taxon>
    </lineage>
</organism>
<dbReference type="STRING" id="4829.A0A168N9D7"/>
<evidence type="ECO:0000313" key="4">
    <source>
        <dbReference type="EMBL" id="SAM00086.1"/>
    </source>
</evidence>
<evidence type="ECO:0000313" key="5">
    <source>
        <dbReference type="Proteomes" id="UP000078561"/>
    </source>
</evidence>
<dbReference type="OrthoDB" id="2285345at2759"/>
<dbReference type="AlphaFoldDB" id="A0A168N9D7"/>
<sequence>MTTIYDTTNISEALSSSTIQGVKKMTLTQPVYVRRDSYLQCVKRIGELCACVWVKQRTINNTSETNSALDTYVGEATPVLAGDELGNRILFSKSFNCHRAGKYSSVKQHRTIQKVSKKVGCAGKLIARCWPTSPGTIKLSLTTDHSNHVPGQDDDIRTIPLSSNLVSEIERRLTNTSDVRAIVTDMLHSMDSADACYRRPHYEDVYYLQRKKGVNAYKRDDDEHTSMDKWLDELREQGYSVFVGDLQSYNAHIGKFAKGFQSPTQISNMAGRQQAYSLDATHKVTSDKRVVLYTLLVRHVNTGMGYPVAYLLTNDQSCGPLIQWLNFLKIQSDMQPEQITIDICPAESLAIQRAFPNVDIRYCSFHVIRAWKTQLHYKVNLTNTTNQAIKVYRKHMEDQLRRIVCIVEKDEFDESVELFLNEHAEQTLFLDYFKSNWLNSDGNAHVLQTWSKAYHSNIQHNHMDTNNYVESWHNQLKTIYLQRKRNQRLDRLIHILVKDVEYAHQATFERVSRQIGRLGPIHRDLARRRYLADVVPLEVLQDIIFVDEEDTTDMTWKVASSTTDTFHKVKIVDNKIDNCTCYDFRRRLNACKHMFLLERVVGNLYIVNIPSVLSHPINVSASFDDDDDNGPAQTTNDSDDNGEDEPNEEEDGQRRMNTEFINWSKDFFSAMHHSSGDLDQMMGLLTAEQREEGAEAMKKLEEFWTNVTNSYPNSFRRLRTQRQ</sequence>
<reference evidence="4" key="1">
    <citation type="submission" date="2016-04" db="EMBL/GenBank/DDBJ databases">
        <authorList>
            <person name="Evans L.H."/>
            <person name="Alamgir A."/>
            <person name="Owens N."/>
            <person name="Weber N.D."/>
            <person name="Virtaneva K."/>
            <person name="Barbian K."/>
            <person name="Babar A."/>
            <person name="Rosenke K."/>
        </authorList>
    </citation>
    <scope>NUCLEOTIDE SEQUENCE [LARGE SCALE GENOMIC DNA]</scope>
    <source>
        <strain evidence="4">CBS 101.48</strain>
    </source>
</reference>